<keyword evidence="2" id="KW-0645">Protease</keyword>
<evidence type="ECO:0000256" key="4">
    <source>
        <dbReference type="ARBA" id="ARBA00023136"/>
    </source>
</evidence>
<comment type="similarity">
    <text evidence="5">Belongs to the peptidase S26 family. IMP1 subfamily.</text>
</comment>
<protein>
    <submittedName>
        <fullName evidence="7">S26 family signal peptidase</fullName>
    </submittedName>
</protein>
<evidence type="ECO:0000256" key="3">
    <source>
        <dbReference type="ARBA" id="ARBA00022801"/>
    </source>
</evidence>
<dbReference type="PANTHER" id="PTHR12383:SF16">
    <property type="entry name" value="MITOCHONDRIAL INNER MEMBRANE PROTEASE SUBUNIT 1"/>
    <property type="match status" value="1"/>
</dbReference>
<dbReference type="PROSITE" id="PS00501">
    <property type="entry name" value="SPASE_I_1"/>
    <property type="match status" value="1"/>
</dbReference>
<evidence type="ECO:0000313" key="8">
    <source>
        <dbReference type="Proteomes" id="UP001332243"/>
    </source>
</evidence>
<evidence type="ECO:0000256" key="2">
    <source>
        <dbReference type="ARBA" id="ARBA00022670"/>
    </source>
</evidence>
<dbReference type="InterPro" id="IPR019758">
    <property type="entry name" value="Pept_S26A_signal_pept_1_CS"/>
</dbReference>
<evidence type="ECO:0000313" key="7">
    <source>
        <dbReference type="EMBL" id="MEE6262205.1"/>
    </source>
</evidence>
<dbReference type="PANTHER" id="PTHR12383">
    <property type="entry name" value="PROTEASE FAMILY S26 MITOCHONDRIAL INNER MEMBRANE PROTEASE-RELATED"/>
    <property type="match status" value="1"/>
</dbReference>
<dbReference type="EMBL" id="JAZGQK010000026">
    <property type="protein sequence ID" value="MEE6262205.1"/>
    <property type="molecule type" value="Genomic_DNA"/>
</dbReference>
<dbReference type="Pfam" id="PF10502">
    <property type="entry name" value="Peptidase_S26"/>
    <property type="match status" value="2"/>
</dbReference>
<keyword evidence="8" id="KW-1185">Reference proteome</keyword>
<proteinExistence type="inferred from homology"/>
<dbReference type="InterPro" id="IPR000223">
    <property type="entry name" value="Pept_S26A_signal_pept_1"/>
</dbReference>
<dbReference type="Gene3D" id="2.10.109.10">
    <property type="entry name" value="Umud Fragment, subunit A"/>
    <property type="match status" value="1"/>
</dbReference>
<dbReference type="CDD" id="cd06530">
    <property type="entry name" value="S26_SPase_I"/>
    <property type="match status" value="1"/>
</dbReference>
<feature type="domain" description="Peptidase S26" evidence="6">
    <location>
        <begin position="123"/>
        <end position="161"/>
    </location>
</feature>
<keyword evidence="3" id="KW-0378">Hydrolase</keyword>
<sequence length="166" mass="17477">MVTAVAVAAALVLAGCVATAVRRRFVVVTVRGESMLPTFTDGQRVLVRRCAVAAVAPGDVVVFADPRDADRDRLEAERERLVAAGVPALPPPPWRGSEWLVKRAAAVPGDPVPRAAVPALAEVDHDVVPAGALVVLGDNAARSDDSRRYGYVAANRLVGRVLRTLS</sequence>
<feature type="domain" description="Peptidase S26" evidence="6">
    <location>
        <begin position="8"/>
        <end position="112"/>
    </location>
</feature>
<dbReference type="SUPFAM" id="SSF51306">
    <property type="entry name" value="LexA/Signal peptidase"/>
    <property type="match status" value="1"/>
</dbReference>
<dbReference type="RefSeq" id="WP_331217138.1">
    <property type="nucleotide sequence ID" value="NZ_JAZGQK010000026.1"/>
</dbReference>
<evidence type="ECO:0000256" key="1">
    <source>
        <dbReference type="ARBA" id="ARBA00004401"/>
    </source>
</evidence>
<organism evidence="7 8">
    <name type="scientific">Plantactinospora sonchi</name>
    <dbReference type="NCBI Taxonomy" id="1544735"/>
    <lineage>
        <taxon>Bacteria</taxon>
        <taxon>Bacillati</taxon>
        <taxon>Actinomycetota</taxon>
        <taxon>Actinomycetes</taxon>
        <taxon>Micromonosporales</taxon>
        <taxon>Micromonosporaceae</taxon>
        <taxon>Plantactinospora</taxon>
    </lineage>
</organism>
<name>A0ABU7S0K1_9ACTN</name>
<dbReference type="InterPro" id="IPR019756">
    <property type="entry name" value="Pept_S26A_signal_pept_1_Ser-AS"/>
</dbReference>
<evidence type="ECO:0000256" key="5">
    <source>
        <dbReference type="ARBA" id="ARBA00038445"/>
    </source>
</evidence>
<accession>A0ABU7S0K1</accession>
<keyword evidence="4" id="KW-0472">Membrane</keyword>
<gene>
    <name evidence="7" type="ORF">V1633_27340</name>
</gene>
<dbReference type="Proteomes" id="UP001332243">
    <property type="component" value="Unassembled WGS sequence"/>
</dbReference>
<comment type="subcellular location">
    <subcellularLocation>
        <location evidence="1">Cell membrane</location>
        <topology evidence="1">Single-pass type II membrane protein</topology>
    </subcellularLocation>
</comment>
<reference evidence="7 8" key="1">
    <citation type="submission" date="2024-01" db="EMBL/GenBank/DDBJ databases">
        <title>Genome insights into Plantactinospora sonchi sp. nov.</title>
        <authorList>
            <person name="Wang L."/>
        </authorList>
    </citation>
    <scope>NUCLEOTIDE SEQUENCE [LARGE SCALE GENOMIC DNA]</scope>
    <source>
        <strain evidence="7 8">NEAU-QY2</strain>
    </source>
</reference>
<dbReference type="InterPro" id="IPR052064">
    <property type="entry name" value="Mito_IMP1_subunit"/>
</dbReference>
<dbReference type="InterPro" id="IPR036286">
    <property type="entry name" value="LexA/Signal_pep-like_sf"/>
</dbReference>
<dbReference type="PROSITE" id="PS00761">
    <property type="entry name" value="SPASE_I_3"/>
    <property type="match status" value="1"/>
</dbReference>
<dbReference type="InterPro" id="IPR019533">
    <property type="entry name" value="Peptidase_S26"/>
</dbReference>
<comment type="caution">
    <text evidence="7">The sequence shown here is derived from an EMBL/GenBank/DDBJ whole genome shotgun (WGS) entry which is preliminary data.</text>
</comment>
<evidence type="ECO:0000259" key="6">
    <source>
        <dbReference type="Pfam" id="PF10502"/>
    </source>
</evidence>
<dbReference type="PRINTS" id="PR00727">
    <property type="entry name" value="LEADERPTASE"/>
</dbReference>